<dbReference type="GO" id="GO:0016020">
    <property type="term" value="C:membrane"/>
    <property type="evidence" value="ECO:0007669"/>
    <property type="project" value="UniProtKB-SubCell"/>
</dbReference>
<dbReference type="GO" id="GO:0003677">
    <property type="term" value="F:DNA binding"/>
    <property type="evidence" value="ECO:0007669"/>
    <property type="project" value="InterPro"/>
</dbReference>
<accession>A0AAE1ID84</accession>
<feature type="transmembrane region" description="Helical" evidence="8">
    <location>
        <begin position="403"/>
        <end position="422"/>
    </location>
</feature>
<evidence type="ECO:0000313" key="11">
    <source>
        <dbReference type="EMBL" id="KAK4069904.1"/>
    </source>
</evidence>
<keyword evidence="6" id="KW-0539">Nucleus</keyword>
<sequence>MNWNARMFASLMLFNPEQSSAQPFIGRHHVFHATGALPSIRLRSRAQVKMAPLHVSRLRDDDIPLESPPITPRSRSDTEKSGRPDEAEDDDDDDGSDENALRPPRPVSLAISTHSMAKRPESLLHEACFLFVVSMAQFLGQTGLALSIITAHIIGRSWEHVSDGQLSWFAASFSLTNSTFILVAGRLGDLYGHRRLFIAGFFWYGLWSLLAGFSVYATSTTFFICCRAFQGIGAGLVLPNAVAILGRTYPPGRRKELVFSLFGATAPAGFNVAGIFIALLAQRVWWPWSYWIMAVFCFSLAVAGIFVIPRALDPPPRTESSVKQGSRFDFIDRIDIFGAFFGITGLALINFAWNQAPIAGWSNPYVYVLLIVGFLFLAGFGVVESKAKFPLIPTSVFTGDLGWTLSCIAAGWASFGIGLYYYYQFMEVIKGDEPLLAVGKWAPAPIMGVIAGLTTAYLLSRVSPSVIMFMAMCGFLIAATLLATTPVDQTYWAQAFVMTLIYPFGMDMSFPAGTILLSNAMPREHQGLAASLIATTINYSISLSLGFAGTIETQLNHHGSDLLRGYRSALYFSPGQAIITYHEHTAGAEFPQLRIPAYPMLCLAASPSLAELDRPKPSFKEKRFESFIIAIASCGIYQIGRLSILNLTADAHMFNQNMTSSSGEEAPASYARFACDPCRKGKRRCDRTVPRCALCARKGAQCVYLPRRRSRQTWPEGRSPMPNTLSSSGATVSRPDSQLDHRIPQYTSVVTPVTPVTPTTSNEAATATAIYFIAPQIFRQAQLELPRIHPSIPADLSPFENDPSRIRNIAYTFFDSIHWWMPLISKKEFFAHLLNPLSQRRSELSLLIICMQLYCARDLNPGTGALDVTALYHNAKRLHFEMEAAGVLSLRVLQAGILIALYEFGQAIYPAAYLTVGACARHGTAIGVNNLREESPSEYRSSRSMSEVDERRRAWWTILFLDRFMNISNPNRPLATKNPTFDDLLPVDDKLWDEGTAKPSDAFSISQGFSLKMGMFSRLGQATYMLSQALDLVGPDNHQDPMERDQQIAQLRRTVHALITVSNAEASERELRTCAGFCPQLSICSSTIFLLQEYQWRAKSNDMGLIPNYISARDTSEETLSTLDHLATTAQGFRDQMVDTTSVLVATPFLAHVAYQAALFLIRLSRGEPDDITTRRMSLFKGLLQDIVPRWKMARVYLDILDAQEITTASEAACGPRPLRYSQDPDQ</sequence>
<dbReference type="GO" id="GO:0008270">
    <property type="term" value="F:zinc ion binding"/>
    <property type="evidence" value="ECO:0007669"/>
    <property type="project" value="InterPro"/>
</dbReference>
<evidence type="ECO:0000256" key="6">
    <source>
        <dbReference type="ARBA" id="ARBA00023242"/>
    </source>
</evidence>
<feature type="compositionally biased region" description="Acidic residues" evidence="7">
    <location>
        <begin position="86"/>
        <end position="97"/>
    </location>
</feature>
<dbReference type="InterPro" id="IPR020846">
    <property type="entry name" value="MFS_dom"/>
</dbReference>
<comment type="subcellular location">
    <subcellularLocation>
        <location evidence="1">Membrane</location>
        <topology evidence="1">Multi-pass membrane protein</topology>
    </subcellularLocation>
</comment>
<feature type="region of interest" description="Disordered" evidence="7">
    <location>
        <begin position="711"/>
        <end position="736"/>
    </location>
</feature>
<reference evidence="11" key="1">
    <citation type="submission" date="2023-11" db="EMBL/GenBank/DDBJ databases">
        <title>The genome sequences of three competitors of mushroom-forming fungi.</title>
        <authorList>
            <person name="Beijen E."/>
            <person name="Ohm R.A."/>
        </authorList>
    </citation>
    <scope>NUCLEOTIDE SEQUENCE</scope>
    <source>
        <strain evidence="11">CBS 100526</strain>
    </source>
</reference>
<gene>
    <name evidence="11" type="ORF">Triagg1_6699</name>
</gene>
<dbReference type="Pfam" id="PF04082">
    <property type="entry name" value="Fungal_trans"/>
    <property type="match status" value="1"/>
</dbReference>
<feature type="region of interest" description="Disordered" evidence="7">
    <location>
        <begin position="60"/>
        <end position="105"/>
    </location>
</feature>
<dbReference type="PANTHER" id="PTHR42718:SF1">
    <property type="entry name" value="LOW AFFINITY AMMONIUM TRANSPORTER"/>
    <property type="match status" value="1"/>
</dbReference>
<feature type="transmembrane region" description="Helical" evidence="8">
    <location>
        <begin position="257"/>
        <end position="282"/>
    </location>
</feature>
<feature type="compositionally biased region" description="Polar residues" evidence="7">
    <location>
        <begin position="721"/>
        <end position="736"/>
    </location>
</feature>
<feature type="transmembrane region" description="Helical" evidence="8">
    <location>
        <begin position="442"/>
        <end position="459"/>
    </location>
</feature>
<keyword evidence="12" id="KW-1185">Reference proteome</keyword>
<dbReference type="InterPro" id="IPR007219">
    <property type="entry name" value="XnlR_reg_dom"/>
</dbReference>
<dbReference type="RefSeq" id="XP_062754315.1">
    <property type="nucleotide sequence ID" value="XM_062901353.1"/>
</dbReference>
<dbReference type="CDD" id="cd17476">
    <property type="entry name" value="MFS_Amf1_MDR_like"/>
    <property type="match status" value="1"/>
</dbReference>
<dbReference type="GeneID" id="87921256"/>
<dbReference type="InterPro" id="IPR036259">
    <property type="entry name" value="MFS_trans_sf"/>
</dbReference>
<dbReference type="InterPro" id="IPR001138">
    <property type="entry name" value="Zn2Cys6_DnaBD"/>
</dbReference>
<dbReference type="InterPro" id="IPR036864">
    <property type="entry name" value="Zn2-C6_fun-type_DNA-bd_sf"/>
</dbReference>
<feature type="transmembrane region" description="Helical" evidence="8">
    <location>
        <begin position="491"/>
        <end position="516"/>
    </location>
</feature>
<keyword evidence="5 8" id="KW-0472">Membrane</keyword>
<evidence type="ECO:0000256" key="3">
    <source>
        <dbReference type="ARBA" id="ARBA00022723"/>
    </source>
</evidence>
<dbReference type="PROSITE" id="PS50850">
    <property type="entry name" value="MFS"/>
    <property type="match status" value="1"/>
</dbReference>
<dbReference type="Proteomes" id="UP001273209">
    <property type="component" value="Unassembled WGS sequence"/>
</dbReference>
<comment type="caution">
    <text evidence="11">The sequence shown here is derived from an EMBL/GenBank/DDBJ whole genome shotgun (WGS) entry which is preliminary data.</text>
</comment>
<dbReference type="CDD" id="cd12148">
    <property type="entry name" value="fungal_TF_MHR"/>
    <property type="match status" value="1"/>
</dbReference>
<evidence type="ECO:0000259" key="10">
    <source>
        <dbReference type="PROSITE" id="PS50850"/>
    </source>
</evidence>
<feature type="transmembrane region" description="Helical" evidence="8">
    <location>
        <begin position="128"/>
        <end position="154"/>
    </location>
</feature>
<keyword evidence="2 8" id="KW-0812">Transmembrane</keyword>
<feature type="transmembrane region" description="Helical" evidence="8">
    <location>
        <begin position="221"/>
        <end position="245"/>
    </location>
</feature>
<feature type="domain" description="Major facilitator superfamily (MFS) profile" evidence="10">
    <location>
        <begin position="129"/>
        <end position="586"/>
    </location>
</feature>
<dbReference type="PANTHER" id="PTHR42718">
    <property type="entry name" value="MAJOR FACILITATOR SUPERFAMILY MULTIDRUG TRANSPORTER MFSC"/>
    <property type="match status" value="1"/>
</dbReference>
<name>A0AAE1ID84_9HYPO</name>
<organism evidence="11 12">
    <name type="scientific">Trichoderma aggressivum f. europaeum</name>
    <dbReference type="NCBI Taxonomy" id="173218"/>
    <lineage>
        <taxon>Eukaryota</taxon>
        <taxon>Fungi</taxon>
        <taxon>Dikarya</taxon>
        <taxon>Ascomycota</taxon>
        <taxon>Pezizomycotina</taxon>
        <taxon>Sordariomycetes</taxon>
        <taxon>Hypocreomycetidae</taxon>
        <taxon>Hypocreales</taxon>
        <taxon>Hypocreaceae</taxon>
        <taxon>Trichoderma</taxon>
    </lineage>
</organism>
<feature type="transmembrane region" description="Helical" evidence="8">
    <location>
        <begin position="466"/>
        <end position="485"/>
    </location>
</feature>
<evidence type="ECO:0000256" key="5">
    <source>
        <dbReference type="ARBA" id="ARBA00023136"/>
    </source>
</evidence>
<feature type="transmembrane region" description="Helical" evidence="8">
    <location>
        <begin position="365"/>
        <end position="383"/>
    </location>
</feature>
<feature type="transmembrane region" description="Helical" evidence="8">
    <location>
        <begin position="528"/>
        <end position="548"/>
    </location>
</feature>
<dbReference type="Gene3D" id="1.20.1250.20">
    <property type="entry name" value="MFS general substrate transporter like domains"/>
    <property type="match status" value="2"/>
</dbReference>
<evidence type="ECO:0000256" key="7">
    <source>
        <dbReference type="SAM" id="MobiDB-lite"/>
    </source>
</evidence>
<feature type="transmembrane region" description="Helical" evidence="8">
    <location>
        <begin position="196"/>
        <end position="215"/>
    </location>
</feature>
<feature type="domain" description="Zn(2)-C6 fungal-type" evidence="9">
    <location>
        <begin position="674"/>
        <end position="704"/>
    </location>
</feature>
<proteinExistence type="predicted"/>
<evidence type="ECO:0000256" key="8">
    <source>
        <dbReference type="SAM" id="Phobius"/>
    </source>
</evidence>
<dbReference type="Gene3D" id="4.10.240.10">
    <property type="entry name" value="Zn(2)-C6 fungal-type DNA-binding domain"/>
    <property type="match status" value="1"/>
</dbReference>
<evidence type="ECO:0000256" key="2">
    <source>
        <dbReference type="ARBA" id="ARBA00022692"/>
    </source>
</evidence>
<dbReference type="PROSITE" id="PS50048">
    <property type="entry name" value="ZN2_CY6_FUNGAL_2"/>
    <property type="match status" value="1"/>
</dbReference>
<dbReference type="SUPFAM" id="SSF57701">
    <property type="entry name" value="Zn2/Cys6 DNA-binding domain"/>
    <property type="match status" value="1"/>
</dbReference>
<feature type="transmembrane region" description="Helical" evidence="8">
    <location>
        <begin position="330"/>
        <end position="353"/>
    </location>
</feature>
<dbReference type="InterPro" id="IPR011701">
    <property type="entry name" value="MFS"/>
</dbReference>
<evidence type="ECO:0000313" key="12">
    <source>
        <dbReference type="Proteomes" id="UP001273209"/>
    </source>
</evidence>
<dbReference type="GO" id="GO:0000981">
    <property type="term" value="F:DNA-binding transcription factor activity, RNA polymerase II-specific"/>
    <property type="evidence" value="ECO:0007669"/>
    <property type="project" value="InterPro"/>
</dbReference>
<feature type="transmembrane region" description="Helical" evidence="8">
    <location>
        <begin position="166"/>
        <end position="184"/>
    </location>
</feature>
<dbReference type="GO" id="GO:0022857">
    <property type="term" value="F:transmembrane transporter activity"/>
    <property type="evidence" value="ECO:0007669"/>
    <property type="project" value="InterPro"/>
</dbReference>
<dbReference type="SUPFAM" id="SSF103473">
    <property type="entry name" value="MFS general substrate transporter"/>
    <property type="match status" value="1"/>
</dbReference>
<feature type="transmembrane region" description="Helical" evidence="8">
    <location>
        <begin position="288"/>
        <end position="309"/>
    </location>
</feature>
<dbReference type="CDD" id="cd00067">
    <property type="entry name" value="GAL4"/>
    <property type="match status" value="1"/>
</dbReference>
<dbReference type="GO" id="GO:0006351">
    <property type="term" value="P:DNA-templated transcription"/>
    <property type="evidence" value="ECO:0007669"/>
    <property type="project" value="InterPro"/>
</dbReference>
<evidence type="ECO:0000256" key="1">
    <source>
        <dbReference type="ARBA" id="ARBA00004141"/>
    </source>
</evidence>
<feature type="compositionally biased region" description="Basic and acidic residues" evidence="7">
    <location>
        <begin position="74"/>
        <end position="85"/>
    </location>
</feature>
<protein>
    <submittedName>
        <fullName evidence="11">Transcriptional regulator family: Fungal Specific TF</fullName>
    </submittedName>
</protein>
<dbReference type="Pfam" id="PF00172">
    <property type="entry name" value="Zn_clus"/>
    <property type="match status" value="1"/>
</dbReference>
<keyword evidence="3" id="KW-0479">Metal-binding</keyword>
<evidence type="ECO:0000259" key="9">
    <source>
        <dbReference type="PROSITE" id="PS50048"/>
    </source>
</evidence>
<dbReference type="Pfam" id="PF07690">
    <property type="entry name" value="MFS_1"/>
    <property type="match status" value="1"/>
</dbReference>
<dbReference type="SMART" id="SM00066">
    <property type="entry name" value="GAL4"/>
    <property type="match status" value="1"/>
</dbReference>
<keyword evidence="4 8" id="KW-1133">Transmembrane helix</keyword>
<dbReference type="PROSITE" id="PS00463">
    <property type="entry name" value="ZN2_CY6_FUNGAL_1"/>
    <property type="match status" value="1"/>
</dbReference>
<dbReference type="EMBL" id="JAWRVG010000027">
    <property type="protein sequence ID" value="KAK4069904.1"/>
    <property type="molecule type" value="Genomic_DNA"/>
</dbReference>
<dbReference type="AlphaFoldDB" id="A0AAE1ID84"/>
<evidence type="ECO:0000256" key="4">
    <source>
        <dbReference type="ARBA" id="ARBA00022989"/>
    </source>
</evidence>